<feature type="region of interest" description="Disordered" evidence="1">
    <location>
        <begin position="1"/>
        <end position="34"/>
    </location>
</feature>
<protein>
    <submittedName>
        <fullName evidence="3">Glycosyltransferase family 2 protein</fullName>
    </submittedName>
</protein>
<dbReference type="EMBL" id="CP043505">
    <property type="protein sequence ID" value="QEO15036.1"/>
    <property type="molecule type" value="Genomic_DNA"/>
</dbReference>
<dbReference type="PANTHER" id="PTHR43685:SF2">
    <property type="entry name" value="GLYCOSYLTRANSFERASE 2-LIKE DOMAIN-CONTAINING PROTEIN"/>
    <property type="match status" value="1"/>
</dbReference>
<evidence type="ECO:0000256" key="1">
    <source>
        <dbReference type="SAM" id="MobiDB-lite"/>
    </source>
</evidence>
<dbReference type="PANTHER" id="PTHR43685">
    <property type="entry name" value="GLYCOSYLTRANSFERASE"/>
    <property type="match status" value="1"/>
</dbReference>
<dbReference type="KEGG" id="ail:FLP10_11870"/>
<proteinExistence type="predicted"/>
<evidence type="ECO:0000313" key="4">
    <source>
        <dbReference type="Proteomes" id="UP000324678"/>
    </source>
</evidence>
<evidence type="ECO:0000259" key="2">
    <source>
        <dbReference type="Pfam" id="PF00535"/>
    </source>
</evidence>
<sequence length="375" mass="40221">MAEMAEARHMSASTSAARRPSPHHRTVSTVAQTPGTRPRVSVVIPCFNYGRYLAAAIDSALAQAGAQIEVIVVDDASTDDSAAVATAYGEHVRLVRHTRNSGPVATFNDGLAVATGEYLVRLDADDILTPGSVARAVALAEAEPSVGLVYGRPVHFAGDRPSTHRAHATRWRITDGPAWLDLRCESGVNCITSPEALMRMSVVAEVGGQRQLAHTHDMEMWMRIARVSDVGWIDGADQAWHREHPASLSATDTDVIGDLEERLAAFEVLLTDGLGDSVADAARLAVARRTLAIEALRRAIAACVRGRGTQAEIVDYQRFVDASGADLTGVREVRLLARALRLGSGAGRSPALVAWAVGNRLRAARARRHWEKTGL</sequence>
<dbReference type="InterPro" id="IPR029044">
    <property type="entry name" value="Nucleotide-diphossugar_trans"/>
</dbReference>
<dbReference type="SUPFAM" id="SSF53448">
    <property type="entry name" value="Nucleotide-diphospho-sugar transferases"/>
    <property type="match status" value="1"/>
</dbReference>
<feature type="domain" description="Glycosyltransferase 2-like" evidence="2">
    <location>
        <begin position="41"/>
        <end position="203"/>
    </location>
</feature>
<organism evidence="3 4">
    <name type="scientific">Agromyces intestinalis</name>
    <dbReference type="NCBI Taxonomy" id="2592652"/>
    <lineage>
        <taxon>Bacteria</taxon>
        <taxon>Bacillati</taxon>
        <taxon>Actinomycetota</taxon>
        <taxon>Actinomycetes</taxon>
        <taxon>Micrococcales</taxon>
        <taxon>Microbacteriaceae</taxon>
        <taxon>Agromyces</taxon>
    </lineage>
</organism>
<keyword evidence="3" id="KW-0808">Transferase</keyword>
<dbReference type="CDD" id="cd00761">
    <property type="entry name" value="Glyco_tranf_GTA_type"/>
    <property type="match status" value="1"/>
</dbReference>
<keyword evidence="4" id="KW-1185">Reference proteome</keyword>
<accession>A0A5C1YFS4</accession>
<dbReference type="AlphaFoldDB" id="A0A5C1YFS4"/>
<reference evidence="3 4" key="1">
    <citation type="submission" date="2019-09" db="EMBL/GenBank/DDBJ databases">
        <title>Genome sequencing of strain KACC 19306.</title>
        <authorList>
            <person name="Heo J."/>
            <person name="Kim S.-J."/>
            <person name="Kim J.-S."/>
            <person name="Hong S.-B."/>
            <person name="Kwon S.-W."/>
        </authorList>
    </citation>
    <scope>NUCLEOTIDE SEQUENCE [LARGE SCALE GENOMIC DNA]</scope>
    <source>
        <strain evidence="3 4">KACC 19306</strain>
    </source>
</reference>
<dbReference type="OrthoDB" id="4529776at2"/>
<dbReference type="InterPro" id="IPR001173">
    <property type="entry name" value="Glyco_trans_2-like"/>
</dbReference>
<dbReference type="Pfam" id="PF00535">
    <property type="entry name" value="Glycos_transf_2"/>
    <property type="match status" value="1"/>
</dbReference>
<name>A0A5C1YFS4_9MICO</name>
<dbReference type="Gene3D" id="3.90.550.10">
    <property type="entry name" value="Spore Coat Polysaccharide Biosynthesis Protein SpsA, Chain A"/>
    <property type="match status" value="1"/>
</dbReference>
<dbReference type="InterPro" id="IPR050834">
    <property type="entry name" value="Glycosyltransf_2"/>
</dbReference>
<gene>
    <name evidence="3" type="ORF">FLP10_11870</name>
</gene>
<dbReference type="GO" id="GO:0016740">
    <property type="term" value="F:transferase activity"/>
    <property type="evidence" value="ECO:0007669"/>
    <property type="project" value="UniProtKB-KW"/>
</dbReference>
<dbReference type="Proteomes" id="UP000324678">
    <property type="component" value="Chromosome"/>
</dbReference>
<evidence type="ECO:0000313" key="3">
    <source>
        <dbReference type="EMBL" id="QEO15036.1"/>
    </source>
</evidence>